<sequence length="75" mass="8280">MASCMSMVSPDILPTTSPVLVYLTKKAISCLRMVLRHRFRILAACRSPGIIQHVSSGHKIIQQVQLCNLCGKTVQ</sequence>
<name>B8AA83_ORYSI</name>
<dbReference type="Gramene" id="BGIOSGA005291-TA">
    <property type="protein sequence ID" value="BGIOSGA005291-PA"/>
    <property type="gene ID" value="BGIOSGA005291"/>
</dbReference>
<dbReference type="OMA" id="MASCMSM"/>
<dbReference type="AlphaFoldDB" id="B8AA83"/>
<evidence type="ECO:0000313" key="2">
    <source>
        <dbReference type="Proteomes" id="UP000007015"/>
    </source>
</evidence>
<reference evidence="1 2" key="1">
    <citation type="journal article" date="2005" name="PLoS Biol.">
        <title>The genomes of Oryza sativa: a history of duplications.</title>
        <authorList>
            <person name="Yu J."/>
            <person name="Wang J."/>
            <person name="Lin W."/>
            <person name="Li S."/>
            <person name="Li H."/>
            <person name="Zhou J."/>
            <person name="Ni P."/>
            <person name="Dong W."/>
            <person name="Hu S."/>
            <person name="Zeng C."/>
            <person name="Zhang J."/>
            <person name="Zhang Y."/>
            <person name="Li R."/>
            <person name="Xu Z."/>
            <person name="Li S."/>
            <person name="Li X."/>
            <person name="Zheng H."/>
            <person name="Cong L."/>
            <person name="Lin L."/>
            <person name="Yin J."/>
            <person name="Geng J."/>
            <person name="Li G."/>
            <person name="Shi J."/>
            <person name="Liu J."/>
            <person name="Lv H."/>
            <person name="Li J."/>
            <person name="Wang J."/>
            <person name="Deng Y."/>
            <person name="Ran L."/>
            <person name="Shi X."/>
            <person name="Wang X."/>
            <person name="Wu Q."/>
            <person name="Li C."/>
            <person name="Ren X."/>
            <person name="Wang J."/>
            <person name="Wang X."/>
            <person name="Li D."/>
            <person name="Liu D."/>
            <person name="Zhang X."/>
            <person name="Ji Z."/>
            <person name="Zhao W."/>
            <person name="Sun Y."/>
            <person name="Zhang Z."/>
            <person name="Bao J."/>
            <person name="Han Y."/>
            <person name="Dong L."/>
            <person name="Ji J."/>
            <person name="Chen P."/>
            <person name="Wu S."/>
            <person name="Liu J."/>
            <person name="Xiao Y."/>
            <person name="Bu D."/>
            <person name="Tan J."/>
            <person name="Yang L."/>
            <person name="Ye C."/>
            <person name="Zhang J."/>
            <person name="Xu J."/>
            <person name="Zhou Y."/>
            <person name="Yu Y."/>
            <person name="Zhang B."/>
            <person name="Zhuang S."/>
            <person name="Wei H."/>
            <person name="Liu B."/>
            <person name="Lei M."/>
            <person name="Yu H."/>
            <person name="Li Y."/>
            <person name="Xu H."/>
            <person name="Wei S."/>
            <person name="He X."/>
            <person name="Fang L."/>
            <person name="Zhang Z."/>
            <person name="Zhang Y."/>
            <person name="Huang X."/>
            <person name="Su Z."/>
            <person name="Tong W."/>
            <person name="Li J."/>
            <person name="Tong Z."/>
            <person name="Li S."/>
            <person name="Ye J."/>
            <person name="Wang L."/>
            <person name="Fang L."/>
            <person name="Lei T."/>
            <person name="Chen C."/>
            <person name="Chen H."/>
            <person name="Xu Z."/>
            <person name="Li H."/>
            <person name="Huang H."/>
            <person name="Zhang F."/>
            <person name="Xu H."/>
            <person name="Li N."/>
            <person name="Zhao C."/>
            <person name="Li S."/>
            <person name="Dong L."/>
            <person name="Huang Y."/>
            <person name="Li L."/>
            <person name="Xi Y."/>
            <person name="Qi Q."/>
            <person name="Li W."/>
            <person name="Zhang B."/>
            <person name="Hu W."/>
            <person name="Zhang Y."/>
            <person name="Tian X."/>
            <person name="Jiao Y."/>
            <person name="Liang X."/>
            <person name="Jin J."/>
            <person name="Gao L."/>
            <person name="Zheng W."/>
            <person name="Hao B."/>
            <person name="Liu S."/>
            <person name="Wang W."/>
            <person name="Yuan L."/>
            <person name="Cao M."/>
            <person name="McDermott J."/>
            <person name="Samudrala R."/>
            <person name="Wang J."/>
            <person name="Wong G.K."/>
            <person name="Yang H."/>
        </authorList>
    </citation>
    <scope>NUCLEOTIDE SEQUENCE [LARGE SCALE GENOMIC DNA]</scope>
    <source>
        <strain evidence="2">cv. 93-11</strain>
    </source>
</reference>
<dbReference type="Proteomes" id="UP000007015">
    <property type="component" value="Chromosome 1"/>
</dbReference>
<dbReference type="EMBL" id="CM000126">
    <property type="protein sequence ID" value="EEC72278.1"/>
    <property type="molecule type" value="Genomic_DNA"/>
</dbReference>
<accession>B8AA83</accession>
<dbReference type="HOGENOM" id="CLU_2675448_0_0_1"/>
<organism evidence="1 2">
    <name type="scientific">Oryza sativa subsp. indica</name>
    <name type="common">Rice</name>
    <dbReference type="NCBI Taxonomy" id="39946"/>
    <lineage>
        <taxon>Eukaryota</taxon>
        <taxon>Viridiplantae</taxon>
        <taxon>Streptophyta</taxon>
        <taxon>Embryophyta</taxon>
        <taxon>Tracheophyta</taxon>
        <taxon>Spermatophyta</taxon>
        <taxon>Magnoliopsida</taxon>
        <taxon>Liliopsida</taxon>
        <taxon>Poales</taxon>
        <taxon>Poaceae</taxon>
        <taxon>BOP clade</taxon>
        <taxon>Oryzoideae</taxon>
        <taxon>Oryzeae</taxon>
        <taxon>Oryzinae</taxon>
        <taxon>Oryza</taxon>
        <taxon>Oryza sativa</taxon>
    </lineage>
</organism>
<evidence type="ECO:0000313" key="1">
    <source>
        <dbReference type="EMBL" id="EEC72278.1"/>
    </source>
</evidence>
<keyword evidence="2" id="KW-1185">Reference proteome</keyword>
<protein>
    <submittedName>
        <fullName evidence="1">Uncharacterized protein</fullName>
    </submittedName>
</protein>
<gene>
    <name evidence="1" type="ORF">OsI_05442</name>
</gene>
<proteinExistence type="predicted"/>